<reference evidence="2" key="1">
    <citation type="journal article" date="2018" name="Front. Microbiol.">
        <title>Comparative Genomics of the Herbivore Gut Symbiont Lactobacillus reuteri Reveals Genetic Diversity and Lifestyle Adaptation.</title>
        <authorList>
            <person name="Zhao J."/>
        </authorList>
    </citation>
    <scope>NUCLEOTIDE SEQUENCE [LARGE SCALE GENOMIC DNA]</scope>
    <source>
        <strain evidence="2">LR9</strain>
    </source>
</reference>
<evidence type="ECO:0008006" key="3">
    <source>
        <dbReference type="Google" id="ProtNLM"/>
    </source>
</evidence>
<evidence type="ECO:0000313" key="2">
    <source>
        <dbReference type="Proteomes" id="UP000245735"/>
    </source>
</evidence>
<dbReference type="AlphaFoldDB" id="A0ABD6Y6Q7"/>
<organism evidence="1 2">
    <name type="scientific">Limosilactobacillus reuteri</name>
    <name type="common">Lactobacillus reuteri</name>
    <dbReference type="NCBI Taxonomy" id="1598"/>
    <lineage>
        <taxon>Bacteria</taxon>
        <taxon>Bacillati</taxon>
        <taxon>Bacillota</taxon>
        <taxon>Bacilli</taxon>
        <taxon>Lactobacillales</taxon>
        <taxon>Lactobacillaceae</taxon>
        <taxon>Limosilactobacillus</taxon>
    </lineage>
</organism>
<dbReference type="EMBL" id="QGHV01000030">
    <property type="protein sequence ID" value="PWT37331.1"/>
    <property type="molecule type" value="Genomic_DNA"/>
</dbReference>
<sequence length="61" mass="6842">MNVIIYTVDGGIAYLKTDYSNLDKYMDALNLFPKPFIKATNGDGKEVLINTRNISAIEEDN</sequence>
<protein>
    <recommendedName>
        <fullName evidence="3">Phage protein</fullName>
    </recommendedName>
</protein>
<comment type="caution">
    <text evidence="1">The sequence shown here is derived from an EMBL/GenBank/DDBJ whole genome shotgun (WGS) entry which is preliminary data.</text>
</comment>
<gene>
    <name evidence="1" type="ORF">DKZ35_05795</name>
</gene>
<name>A0ABD6Y6Q7_LIMRT</name>
<dbReference type="Proteomes" id="UP000245735">
    <property type="component" value="Unassembled WGS sequence"/>
</dbReference>
<accession>A0ABD6Y6Q7</accession>
<dbReference type="RefSeq" id="WP_109975848.1">
    <property type="nucleotide sequence ID" value="NZ_QGHV01000030.1"/>
</dbReference>
<proteinExistence type="predicted"/>
<evidence type="ECO:0000313" key="1">
    <source>
        <dbReference type="EMBL" id="PWT37331.1"/>
    </source>
</evidence>